<dbReference type="HAMAP" id="MF_00291_B">
    <property type="entry name" value="Ribosomal_uS2_B"/>
    <property type="match status" value="1"/>
</dbReference>
<name>A0A1F7TL66_9BACT</name>
<evidence type="ECO:0000256" key="4">
    <source>
        <dbReference type="ARBA" id="ARBA00035256"/>
    </source>
</evidence>
<sequence>MPKIPALADMLEAGMHFGHRTSRWHPKMEPFIFGAKSGVHIIDLEASQKQLQDALDFVKGVAARGGTVLFVGTKPQAKAAVREAAQRAGMPHVTERWLGGTLTNFPQIKKTLKRLKTLKDQREKGELKKYTKKEQLMIDREIEEMEHKMGGIAEVERLPDAIFIVDVKTEKTALTEASVTGTKVVALCDTNVNPSSVAYVIPGNDDAAKTIELIAHLVSDAVKEGKAEALKAAAAPEKKE</sequence>
<evidence type="ECO:0000256" key="5">
    <source>
        <dbReference type="HAMAP-Rule" id="MF_00291"/>
    </source>
</evidence>
<comment type="caution">
    <text evidence="6">The sequence shown here is derived from an EMBL/GenBank/DDBJ whole genome shotgun (WGS) entry which is preliminary data.</text>
</comment>
<evidence type="ECO:0000256" key="2">
    <source>
        <dbReference type="ARBA" id="ARBA00022980"/>
    </source>
</evidence>
<protein>
    <recommendedName>
        <fullName evidence="4 5">Small ribosomal subunit protein uS2</fullName>
    </recommendedName>
</protein>
<reference evidence="6 7" key="1">
    <citation type="journal article" date="2016" name="Nat. Commun.">
        <title>Thousands of microbial genomes shed light on interconnected biogeochemical processes in an aquifer system.</title>
        <authorList>
            <person name="Anantharaman K."/>
            <person name="Brown C.T."/>
            <person name="Hug L.A."/>
            <person name="Sharon I."/>
            <person name="Castelle C.J."/>
            <person name="Probst A.J."/>
            <person name="Thomas B.C."/>
            <person name="Singh A."/>
            <person name="Wilkins M.J."/>
            <person name="Karaoz U."/>
            <person name="Brodie E.L."/>
            <person name="Williams K.H."/>
            <person name="Hubbard S.S."/>
            <person name="Banfield J.F."/>
        </authorList>
    </citation>
    <scope>NUCLEOTIDE SEQUENCE [LARGE SCALE GENOMIC DNA]</scope>
</reference>
<dbReference type="SUPFAM" id="SSF52313">
    <property type="entry name" value="Ribosomal protein S2"/>
    <property type="match status" value="1"/>
</dbReference>
<comment type="similarity">
    <text evidence="1 5">Belongs to the universal ribosomal protein uS2 family.</text>
</comment>
<organism evidence="6 7">
    <name type="scientific">Candidatus Uhrbacteria bacterium RIFCSPHIGHO2_01_FULL_63_20</name>
    <dbReference type="NCBI Taxonomy" id="1802385"/>
    <lineage>
        <taxon>Bacteria</taxon>
        <taxon>Candidatus Uhriibacteriota</taxon>
    </lineage>
</organism>
<evidence type="ECO:0000256" key="3">
    <source>
        <dbReference type="ARBA" id="ARBA00023274"/>
    </source>
</evidence>
<dbReference type="EMBL" id="MGDT01000006">
    <property type="protein sequence ID" value="OGL66736.1"/>
    <property type="molecule type" value="Genomic_DNA"/>
</dbReference>
<dbReference type="STRING" id="1802385.A2856_03150"/>
<gene>
    <name evidence="5" type="primary">rpsB</name>
    <name evidence="6" type="ORF">A2856_03150</name>
</gene>
<evidence type="ECO:0000313" key="6">
    <source>
        <dbReference type="EMBL" id="OGL66736.1"/>
    </source>
</evidence>
<dbReference type="GO" id="GO:0022627">
    <property type="term" value="C:cytosolic small ribosomal subunit"/>
    <property type="evidence" value="ECO:0007669"/>
    <property type="project" value="TreeGrafter"/>
</dbReference>
<dbReference type="PRINTS" id="PR00395">
    <property type="entry name" value="RIBOSOMALS2"/>
</dbReference>
<dbReference type="InterPro" id="IPR023591">
    <property type="entry name" value="Ribosomal_uS2_flav_dom_sf"/>
</dbReference>
<dbReference type="GO" id="GO:0006412">
    <property type="term" value="P:translation"/>
    <property type="evidence" value="ECO:0007669"/>
    <property type="project" value="UniProtKB-UniRule"/>
</dbReference>
<dbReference type="GO" id="GO:0003735">
    <property type="term" value="F:structural constituent of ribosome"/>
    <property type="evidence" value="ECO:0007669"/>
    <property type="project" value="InterPro"/>
</dbReference>
<dbReference type="CDD" id="cd01425">
    <property type="entry name" value="RPS2"/>
    <property type="match status" value="1"/>
</dbReference>
<dbReference type="InterPro" id="IPR005706">
    <property type="entry name" value="Ribosomal_uS2_bac/mit/plastid"/>
</dbReference>
<keyword evidence="2 5" id="KW-0689">Ribosomal protein</keyword>
<dbReference type="Proteomes" id="UP000177885">
    <property type="component" value="Unassembled WGS sequence"/>
</dbReference>
<proteinExistence type="inferred from homology"/>
<dbReference type="Pfam" id="PF00318">
    <property type="entry name" value="Ribosomal_S2"/>
    <property type="match status" value="1"/>
</dbReference>
<evidence type="ECO:0000256" key="1">
    <source>
        <dbReference type="ARBA" id="ARBA00006242"/>
    </source>
</evidence>
<evidence type="ECO:0000313" key="7">
    <source>
        <dbReference type="Proteomes" id="UP000177885"/>
    </source>
</evidence>
<dbReference type="InterPro" id="IPR001865">
    <property type="entry name" value="Ribosomal_uS2"/>
</dbReference>
<dbReference type="PANTHER" id="PTHR12534">
    <property type="entry name" value="30S RIBOSOMAL PROTEIN S2 PROKARYOTIC AND ORGANELLAR"/>
    <property type="match status" value="1"/>
</dbReference>
<dbReference type="AlphaFoldDB" id="A0A1F7TL66"/>
<keyword evidence="3 5" id="KW-0687">Ribonucleoprotein</keyword>
<dbReference type="Gene3D" id="1.10.287.610">
    <property type="entry name" value="Helix hairpin bin"/>
    <property type="match status" value="1"/>
</dbReference>
<accession>A0A1F7TL66</accession>
<dbReference type="NCBIfam" id="TIGR01011">
    <property type="entry name" value="rpsB_bact"/>
    <property type="match status" value="1"/>
</dbReference>
<dbReference type="Gene3D" id="3.40.50.10490">
    <property type="entry name" value="Glucose-6-phosphate isomerase like protein, domain 1"/>
    <property type="match status" value="1"/>
</dbReference>
<dbReference type="PANTHER" id="PTHR12534:SF0">
    <property type="entry name" value="SMALL RIBOSOMAL SUBUNIT PROTEIN US2M"/>
    <property type="match status" value="1"/>
</dbReference>